<dbReference type="SUPFAM" id="SSF53300">
    <property type="entry name" value="vWA-like"/>
    <property type="match status" value="1"/>
</dbReference>
<evidence type="ECO:0000259" key="7">
    <source>
        <dbReference type="PROSITE" id="PS50234"/>
    </source>
</evidence>
<sequence length="200" mass="21541">CVSNPCVNDGVCVDGDYKFECLCIPGYRGTICEIRPPQPHEPSGQCRTRLDIVVVLDSSEGVTESNFKRCLSFVDAVARDVGVGGDVVRFGLMTFATQPRLGFHLNDYVADTEGLSYAIMTVHYQPGLTNTALAVRYARNAATARRAGITVLGVGVGPETDGIRNIVRDEGKLLLVSDYVALPEVASEVASLLCQDEGRQ</sequence>
<feature type="non-terminal residue" evidence="8">
    <location>
        <position position="1"/>
    </location>
</feature>
<comment type="caution">
    <text evidence="8">The sequence shown here is derived from an EMBL/GenBank/DDBJ whole genome shotgun (WGS) entry which is preliminary data.</text>
</comment>
<dbReference type="PROSITE" id="PS50234">
    <property type="entry name" value="VWFA"/>
    <property type="match status" value="1"/>
</dbReference>
<evidence type="ECO:0000313" key="8">
    <source>
        <dbReference type="EMBL" id="KAK2172475.1"/>
    </source>
</evidence>
<comment type="caution">
    <text evidence="5">Lacks conserved residue(s) required for the propagation of feature annotation.</text>
</comment>
<protein>
    <recommendedName>
        <fullName evidence="10">von Willebrand factor</fullName>
    </recommendedName>
</protein>
<dbReference type="PANTHER" id="PTHR24020:SF84">
    <property type="entry name" value="VWFA DOMAIN-CONTAINING PROTEIN"/>
    <property type="match status" value="1"/>
</dbReference>
<dbReference type="SUPFAM" id="SSF57196">
    <property type="entry name" value="EGF/Laminin"/>
    <property type="match status" value="1"/>
</dbReference>
<dbReference type="InterPro" id="IPR002035">
    <property type="entry name" value="VWF_A"/>
</dbReference>
<dbReference type="InterPro" id="IPR050525">
    <property type="entry name" value="ECM_Assembly_Org"/>
</dbReference>
<evidence type="ECO:0000256" key="4">
    <source>
        <dbReference type="ARBA" id="ARBA00023180"/>
    </source>
</evidence>
<evidence type="ECO:0000256" key="1">
    <source>
        <dbReference type="ARBA" id="ARBA00022536"/>
    </source>
</evidence>
<dbReference type="Proteomes" id="UP001209878">
    <property type="component" value="Unassembled WGS sequence"/>
</dbReference>
<evidence type="ECO:0000256" key="3">
    <source>
        <dbReference type="ARBA" id="ARBA00023157"/>
    </source>
</evidence>
<dbReference type="FunFam" id="2.10.25.10:FF:000143">
    <property type="entry name" value="Protein crumbs 1"/>
    <property type="match status" value="1"/>
</dbReference>
<gene>
    <name evidence="8" type="ORF">NP493_954g00073</name>
</gene>
<dbReference type="PANTHER" id="PTHR24020">
    <property type="entry name" value="COLLAGEN ALPHA"/>
    <property type="match status" value="1"/>
</dbReference>
<proteinExistence type="predicted"/>
<keyword evidence="3 5" id="KW-1015">Disulfide bond</keyword>
<feature type="domain" description="VWFA" evidence="7">
    <location>
        <begin position="51"/>
        <end position="178"/>
    </location>
</feature>
<dbReference type="SMART" id="SM00327">
    <property type="entry name" value="VWA"/>
    <property type="match status" value="1"/>
</dbReference>
<keyword evidence="1 5" id="KW-0245">EGF-like domain</keyword>
<dbReference type="InterPro" id="IPR000742">
    <property type="entry name" value="EGF"/>
</dbReference>
<dbReference type="CDD" id="cd00054">
    <property type="entry name" value="EGF_CA"/>
    <property type="match status" value="1"/>
</dbReference>
<dbReference type="Gene3D" id="2.10.25.10">
    <property type="entry name" value="Laminin"/>
    <property type="match status" value="1"/>
</dbReference>
<dbReference type="Gene3D" id="3.40.50.410">
    <property type="entry name" value="von Willebrand factor, type A domain"/>
    <property type="match status" value="1"/>
</dbReference>
<dbReference type="Pfam" id="PF00092">
    <property type="entry name" value="VWA"/>
    <property type="match status" value="1"/>
</dbReference>
<dbReference type="EMBL" id="JAODUO010000958">
    <property type="protein sequence ID" value="KAK2172475.1"/>
    <property type="molecule type" value="Genomic_DNA"/>
</dbReference>
<dbReference type="InterPro" id="IPR000152">
    <property type="entry name" value="EGF-type_Asp/Asn_hydroxyl_site"/>
</dbReference>
<dbReference type="PROSITE" id="PS50026">
    <property type="entry name" value="EGF_3"/>
    <property type="match status" value="1"/>
</dbReference>
<dbReference type="PROSITE" id="PS00010">
    <property type="entry name" value="ASX_HYDROXYL"/>
    <property type="match status" value="1"/>
</dbReference>
<reference evidence="8" key="1">
    <citation type="journal article" date="2023" name="Mol. Biol. Evol.">
        <title>Third-Generation Sequencing Reveals the Adaptive Role of the Epigenome in Three Deep-Sea Polychaetes.</title>
        <authorList>
            <person name="Perez M."/>
            <person name="Aroh O."/>
            <person name="Sun Y."/>
            <person name="Lan Y."/>
            <person name="Juniper S.K."/>
            <person name="Young C.R."/>
            <person name="Angers B."/>
            <person name="Qian P.Y."/>
        </authorList>
    </citation>
    <scope>NUCLEOTIDE SEQUENCE</scope>
    <source>
        <strain evidence="8">R07B-5</strain>
    </source>
</reference>
<keyword evidence="4" id="KW-0325">Glycoprotein</keyword>
<feature type="domain" description="EGF-like" evidence="6">
    <location>
        <begin position="1"/>
        <end position="33"/>
    </location>
</feature>
<evidence type="ECO:0000259" key="6">
    <source>
        <dbReference type="PROSITE" id="PS50026"/>
    </source>
</evidence>
<evidence type="ECO:0000256" key="2">
    <source>
        <dbReference type="ARBA" id="ARBA00022737"/>
    </source>
</evidence>
<feature type="disulfide bond" evidence="5">
    <location>
        <begin position="23"/>
        <end position="32"/>
    </location>
</feature>
<dbReference type="PROSITE" id="PS01186">
    <property type="entry name" value="EGF_2"/>
    <property type="match status" value="1"/>
</dbReference>
<evidence type="ECO:0000256" key="5">
    <source>
        <dbReference type="PROSITE-ProRule" id="PRU00076"/>
    </source>
</evidence>
<dbReference type="InterPro" id="IPR036465">
    <property type="entry name" value="vWFA_dom_sf"/>
</dbReference>
<dbReference type="AlphaFoldDB" id="A0AAD9KJS9"/>
<dbReference type="CDD" id="cd01450">
    <property type="entry name" value="vWFA_subfamily_ECM"/>
    <property type="match status" value="1"/>
</dbReference>
<evidence type="ECO:0008006" key="10">
    <source>
        <dbReference type="Google" id="ProtNLM"/>
    </source>
</evidence>
<keyword evidence="2" id="KW-0677">Repeat</keyword>
<accession>A0AAD9KJS9</accession>
<name>A0AAD9KJS9_RIDPI</name>
<keyword evidence="9" id="KW-1185">Reference proteome</keyword>
<dbReference type="PROSITE" id="PS00022">
    <property type="entry name" value="EGF_1"/>
    <property type="match status" value="1"/>
</dbReference>
<evidence type="ECO:0000313" key="9">
    <source>
        <dbReference type="Proteomes" id="UP001209878"/>
    </source>
</evidence>
<dbReference type="Pfam" id="PF00008">
    <property type="entry name" value="EGF"/>
    <property type="match status" value="1"/>
</dbReference>
<organism evidence="8 9">
    <name type="scientific">Ridgeia piscesae</name>
    <name type="common">Tubeworm</name>
    <dbReference type="NCBI Taxonomy" id="27915"/>
    <lineage>
        <taxon>Eukaryota</taxon>
        <taxon>Metazoa</taxon>
        <taxon>Spiralia</taxon>
        <taxon>Lophotrochozoa</taxon>
        <taxon>Annelida</taxon>
        <taxon>Polychaeta</taxon>
        <taxon>Sedentaria</taxon>
        <taxon>Canalipalpata</taxon>
        <taxon>Sabellida</taxon>
        <taxon>Siboglinidae</taxon>
        <taxon>Ridgeia</taxon>
    </lineage>
</organism>